<feature type="domain" description="NADH:flavin oxidoreductase/NADH oxidase N-terminal" evidence="3">
    <location>
        <begin position="25"/>
        <end position="356"/>
    </location>
</feature>
<dbReference type="PANTHER" id="PTHR43656:SF2">
    <property type="entry name" value="BINDING OXIDOREDUCTASE, PUTATIVE (AFU_ORTHOLOGUE AFUA_2G08260)-RELATED"/>
    <property type="match status" value="1"/>
</dbReference>
<proteinExistence type="predicted"/>
<dbReference type="EMBL" id="JAPJZH010000003">
    <property type="protein sequence ID" value="MDA4845160.1"/>
    <property type="molecule type" value="Genomic_DNA"/>
</dbReference>
<name>A0ABT4VLX1_9HYPH</name>
<protein>
    <submittedName>
        <fullName evidence="4">NADH:flavin oxidoreductase/NADH oxidase family protein</fullName>
    </submittedName>
</protein>
<dbReference type="InterPro" id="IPR001155">
    <property type="entry name" value="OxRdtase_FMN_N"/>
</dbReference>
<evidence type="ECO:0000256" key="1">
    <source>
        <dbReference type="ARBA" id="ARBA00022630"/>
    </source>
</evidence>
<keyword evidence="5" id="KW-1185">Reference proteome</keyword>
<dbReference type="Proteomes" id="UP001148313">
    <property type="component" value="Unassembled WGS sequence"/>
</dbReference>
<evidence type="ECO:0000313" key="5">
    <source>
        <dbReference type="Proteomes" id="UP001148313"/>
    </source>
</evidence>
<keyword evidence="2" id="KW-0560">Oxidoreductase</keyword>
<gene>
    <name evidence="4" type="ORF">OOZ53_07340</name>
</gene>
<dbReference type="PANTHER" id="PTHR43656">
    <property type="entry name" value="BINDING OXIDOREDUCTASE, PUTATIVE (AFU_ORTHOLOGUE AFUA_2G08260)-RELATED"/>
    <property type="match status" value="1"/>
</dbReference>
<sequence>MLETQHAQARQFHADQASKDTANLADPLTLKSGTVLRNRICKASMNEALATPDGKVTDAHTSLYDVWADSGASLLITGNMMVDGKHMNEPLVVDALLDTNMDQLRKWAATGRRTNTHIWPQLNHPGKQSPKMVNDAPVAPSVVPIPNEMFAPPRELTDSEIEEIIDRFAEAAGRLQEAGFTGVQLHGAHGYLIGQFLSPHHNRREDKWGGSFDNRFRFVEEVYKRVRERTGEGFNVAIKINSSDFQKGGFTEADSIEVARRLDRLGIDLIEISGGSWENPVNRKGKQEVKKESTIKREAYFLEYAEKVKSQISTPLVVTGGFRSSAGMRQALASGAIDMAGVARPFAVDPKFGTHVLENPNHVSPVAPIKSGLKKIDAMAIMEISWYTLQIERISQGKKIQKKADGVWPALRVIYRFWKNGKAVKRVRA</sequence>
<dbReference type="Pfam" id="PF00724">
    <property type="entry name" value="Oxidored_FMN"/>
    <property type="match status" value="1"/>
</dbReference>
<comment type="caution">
    <text evidence="4">The sequence shown here is derived from an EMBL/GenBank/DDBJ whole genome shotgun (WGS) entry which is preliminary data.</text>
</comment>
<dbReference type="InterPro" id="IPR013785">
    <property type="entry name" value="Aldolase_TIM"/>
</dbReference>
<keyword evidence="1" id="KW-0285">Flavoprotein</keyword>
<organism evidence="4 5">
    <name type="scientific">Hoeflea poritis</name>
    <dbReference type="NCBI Taxonomy" id="2993659"/>
    <lineage>
        <taxon>Bacteria</taxon>
        <taxon>Pseudomonadati</taxon>
        <taxon>Pseudomonadota</taxon>
        <taxon>Alphaproteobacteria</taxon>
        <taxon>Hyphomicrobiales</taxon>
        <taxon>Rhizobiaceae</taxon>
        <taxon>Hoeflea</taxon>
    </lineage>
</organism>
<reference evidence="4" key="1">
    <citation type="submission" date="2022-11" db="EMBL/GenBank/DDBJ databases">
        <title>Hoeflea poritis sp. nov., isolated from scleractinian coral Porites lutea.</title>
        <authorList>
            <person name="Zhang G."/>
            <person name="Wei Q."/>
            <person name="Cai L."/>
        </authorList>
    </citation>
    <scope>NUCLEOTIDE SEQUENCE</scope>
    <source>
        <strain evidence="4">E7-10</strain>
    </source>
</reference>
<dbReference type="RefSeq" id="WP_271088729.1">
    <property type="nucleotide sequence ID" value="NZ_JAPJZH010000003.1"/>
</dbReference>
<dbReference type="CDD" id="cd04733">
    <property type="entry name" value="OYE_like_2_FMN"/>
    <property type="match status" value="1"/>
</dbReference>
<dbReference type="Gene3D" id="3.20.20.70">
    <property type="entry name" value="Aldolase class I"/>
    <property type="match status" value="1"/>
</dbReference>
<dbReference type="InterPro" id="IPR051799">
    <property type="entry name" value="NADH_flavin_oxidoreductase"/>
</dbReference>
<accession>A0ABT4VLX1</accession>
<evidence type="ECO:0000256" key="2">
    <source>
        <dbReference type="ARBA" id="ARBA00023002"/>
    </source>
</evidence>
<evidence type="ECO:0000313" key="4">
    <source>
        <dbReference type="EMBL" id="MDA4845160.1"/>
    </source>
</evidence>
<evidence type="ECO:0000259" key="3">
    <source>
        <dbReference type="Pfam" id="PF00724"/>
    </source>
</evidence>
<dbReference type="SUPFAM" id="SSF51395">
    <property type="entry name" value="FMN-linked oxidoreductases"/>
    <property type="match status" value="1"/>
</dbReference>